<dbReference type="EMBL" id="JAPFFF010000005">
    <property type="protein sequence ID" value="KAK8889016.1"/>
    <property type="molecule type" value="Genomic_DNA"/>
</dbReference>
<accession>A0ABR2KD09</accession>
<sequence>MSSPSSKVEEDRLICNPGDIIGEYFRVIEKSGEGTFSNVYTCTDTRTQENIIIKACRSKRCYVDAAVEEIKTMHKLNKIDVNLHYFVHYYGHFTFKGHTCIIFERLGSSLFAILQYHHFRPFKVDAIRSFMWQIVNAVNILHRNNMIHTDLKLENILLKERCLVDRDGFDITTKRSSTAVRLIDFGSSDTGSSWHHHLVTTRHYRAPEILMGLRWGYECDIWSLGCILVELAVGRIDFDAKNVVEHLFLIQQMIGPMPKQMWNACTREELKVFASEGSIKSDYLPKEIRESAKMKPLLSDILSFNPLLADLALMMLNPNQYARPKASTLMKHKFFGKYRNHM</sequence>
<keyword evidence="3" id="KW-0547">Nucleotide-binding</keyword>
<dbReference type="Gene3D" id="1.10.510.10">
    <property type="entry name" value="Transferase(Phosphotransferase) domain 1"/>
    <property type="match status" value="1"/>
</dbReference>
<dbReference type="InterPro" id="IPR051175">
    <property type="entry name" value="CLK_kinases"/>
</dbReference>
<dbReference type="InterPro" id="IPR008271">
    <property type="entry name" value="Ser/Thr_kinase_AS"/>
</dbReference>
<dbReference type="InterPro" id="IPR011009">
    <property type="entry name" value="Kinase-like_dom_sf"/>
</dbReference>
<dbReference type="Proteomes" id="UP001470230">
    <property type="component" value="Unassembled WGS sequence"/>
</dbReference>
<gene>
    <name evidence="7" type="ORF">M9Y10_033758</name>
</gene>
<dbReference type="Gene3D" id="3.30.200.20">
    <property type="entry name" value="Phosphorylase Kinase, domain 1"/>
    <property type="match status" value="1"/>
</dbReference>
<evidence type="ECO:0000256" key="5">
    <source>
        <dbReference type="ARBA" id="ARBA00022840"/>
    </source>
</evidence>
<evidence type="ECO:0000256" key="3">
    <source>
        <dbReference type="ARBA" id="ARBA00022741"/>
    </source>
</evidence>
<proteinExistence type="predicted"/>
<evidence type="ECO:0000256" key="4">
    <source>
        <dbReference type="ARBA" id="ARBA00022777"/>
    </source>
</evidence>
<keyword evidence="8" id="KW-1185">Reference proteome</keyword>
<comment type="caution">
    <text evidence="7">The sequence shown here is derived from an EMBL/GenBank/DDBJ whole genome shotgun (WGS) entry which is preliminary data.</text>
</comment>
<keyword evidence="5" id="KW-0067">ATP-binding</keyword>
<reference evidence="7 8" key="1">
    <citation type="submission" date="2024-04" db="EMBL/GenBank/DDBJ databases">
        <title>Tritrichomonas musculus Genome.</title>
        <authorList>
            <person name="Alves-Ferreira E."/>
            <person name="Grigg M."/>
            <person name="Lorenzi H."/>
            <person name="Galac M."/>
        </authorList>
    </citation>
    <scope>NUCLEOTIDE SEQUENCE [LARGE SCALE GENOMIC DNA]</scope>
    <source>
        <strain evidence="7 8">EAF2021</strain>
    </source>
</reference>
<dbReference type="PROSITE" id="PS00108">
    <property type="entry name" value="PROTEIN_KINASE_ST"/>
    <property type="match status" value="1"/>
</dbReference>
<evidence type="ECO:0000313" key="7">
    <source>
        <dbReference type="EMBL" id="KAK8889016.1"/>
    </source>
</evidence>
<evidence type="ECO:0000313" key="8">
    <source>
        <dbReference type="Proteomes" id="UP001470230"/>
    </source>
</evidence>
<name>A0ABR2KD09_9EUKA</name>
<evidence type="ECO:0000259" key="6">
    <source>
        <dbReference type="PROSITE" id="PS50011"/>
    </source>
</evidence>
<keyword evidence="4" id="KW-0418">Kinase</keyword>
<feature type="domain" description="Protein kinase" evidence="6">
    <location>
        <begin position="25"/>
        <end position="335"/>
    </location>
</feature>
<dbReference type="InterPro" id="IPR000719">
    <property type="entry name" value="Prot_kinase_dom"/>
</dbReference>
<dbReference type="SMART" id="SM00220">
    <property type="entry name" value="S_TKc"/>
    <property type="match status" value="1"/>
</dbReference>
<keyword evidence="2" id="KW-0808">Transferase</keyword>
<dbReference type="PANTHER" id="PTHR45646:SF11">
    <property type="entry name" value="SERINE_THREONINE-PROTEIN KINASE DOA"/>
    <property type="match status" value="1"/>
</dbReference>
<evidence type="ECO:0000256" key="1">
    <source>
        <dbReference type="ARBA" id="ARBA00022527"/>
    </source>
</evidence>
<dbReference type="SUPFAM" id="SSF56112">
    <property type="entry name" value="Protein kinase-like (PK-like)"/>
    <property type="match status" value="1"/>
</dbReference>
<dbReference type="PROSITE" id="PS50011">
    <property type="entry name" value="PROTEIN_KINASE_DOM"/>
    <property type="match status" value="1"/>
</dbReference>
<dbReference type="PANTHER" id="PTHR45646">
    <property type="entry name" value="SERINE/THREONINE-PROTEIN KINASE DOA-RELATED"/>
    <property type="match status" value="1"/>
</dbReference>
<protein>
    <recommendedName>
        <fullName evidence="6">Protein kinase domain-containing protein</fullName>
    </recommendedName>
</protein>
<dbReference type="Pfam" id="PF00069">
    <property type="entry name" value="Pkinase"/>
    <property type="match status" value="1"/>
</dbReference>
<evidence type="ECO:0000256" key="2">
    <source>
        <dbReference type="ARBA" id="ARBA00022679"/>
    </source>
</evidence>
<organism evidence="7 8">
    <name type="scientific">Tritrichomonas musculus</name>
    <dbReference type="NCBI Taxonomy" id="1915356"/>
    <lineage>
        <taxon>Eukaryota</taxon>
        <taxon>Metamonada</taxon>
        <taxon>Parabasalia</taxon>
        <taxon>Tritrichomonadida</taxon>
        <taxon>Tritrichomonadidae</taxon>
        <taxon>Tritrichomonas</taxon>
    </lineage>
</organism>
<keyword evidence="1" id="KW-0723">Serine/threonine-protein kinase</keyword>